<reference evidence="1 2" key="1">
    <citation type="journal article" date="2016" name="Nat. Commun.">
        <title>Thousands of microbial genomes shed light on interconnected biogeochemical processes in an aquifer system.</title>
        <authorList>
            <person name="Anantharaman K."/>
            <person name="Brown C.T."/>
            <person name="Hug L.A."/>
            <person name="Sharon I."/>
            <person name="Castelle C.J."/>
            <person name="Probst A.J."/>
            <person name="Thomas B.C."/>
            <person name="Singh A."/>
            <person name="Wilkins M.J."/>
            <person name="Karaoz U."/>
            <person name="Brodie E.L."/>
            <person name="Williams K.H."/>
            <person name="Hubbard S.S."/>
            <person name="Banfield J.F."/>
        </authorList>
    </citation>
    <scope>NUCLEOTIDE SEQUENCE [LARGE SCALE GENOMIC DNA]</scope>
</reference>
<dbReference type="AlphaFoldDB" id="A0A1F8E900"/>
<accession>A0A1F8E900</accession>
<protein>
    <submittedName>
        <fullName evidence="1">Uncharacterized protein</fullName>
    </submittedName>
</protein>
<name>A0A1F8E900_9BACT</name>
<sequence length="422" mass="48804">MDSYQKIARILNTSPEALQDLDTKMIVVTGKQGVIDKVAKQNDETVGRVLEDLGLTRQSTAEEVYDTLTGKLIEIDKKLFELLGRPDLSNLSSDSSKIQNTAFQVFTPPQGLFIKKEKVAELLAKQPPQSLLDHFDYQSVEELLEKEGFASVVAALRFTQTSEWMRQFFDVAYADLKPEDFENRDVEIKVLDIKWLTIAQKFMGKKFHNVSHLKEFGIIFISPDPIDMPGETLRMFILLLHYLHEVPFYSGLFRKFLNDSDFVAKLQSLLRGDVLEESEILKIKSKKSAVWLIIQRYLAKDDIYDPRLAMQHISPEAEHWYRVANNFGKLAEVMGDKEEKFSISYWTELDHVGDFFKNKEGVDTLVSFDVVDLIMSLVKQGEIKYLYHQQEAMWNHIFSEYMGRDTMNKLTEENIIKGFIEL</sequence>
<organism evidence="1 2">
    <name type="scientific">Candidatus Yanofskybacteria bacterium RIFCSPHIGHO2_01_FULL_41_21</name>
    <dbReference type="NCBI Taxonomy" id="1802660"/>
    <lineage>
        <taxon>Bacteria</taxon>
        <taxon>Candidatus Yanofskyibacteriota</taxon>
    </lineage>
</organism>
<evidence type="ECO:0000313" key="1">
    <source>
        <dbReference type="EMBL" id="OGM97374.1"/>
    </source>
</evidence>
<dbReference type="STRING" id="1802660.A2735_03325"/>
<dbReference type="Proteomes" id="UP000178520">
    <property type="component" value="Unassembled WGS sequence"/>
</dbReference>
<proteinExistence type="predicted"/>
<dbReference type="EMBL" id="MGJA01000013">
    <property type="protein sequence ID" value="OGM97374.1"/>
    <property type="molecule type" value="Genomic_DNA"/>
</dbReference>
<comment type="caution">
    <text evidence="1">The sequence shown here is derived from an EMBL/GenBank/DDBJ whole genome shotgun (WGS) entry which is preliminary data.</text>
</comment>
<evidence type="ECO:0000313" key="2">
    <source>
        <dbReference type="Proteomes" id="UP000178520"/>
    </source>
</evidence>
<gene>
    <name evidence="1" type="ORF">A2735_03325</name>
</gene>